<dbReference type="InterPro" id="IPR000825">
    <property type="entry name" value="SUF_FeS_clus_asmbl_SufBD_core"/>
</dbReference>
<reference evidence="4" key="3">
    <citation type="journal article" date="2023" name="Microbiol. Resour. Announc.">
        <title>Draft Genome Sequence of Granulicatella sp. Strain S8, Isolated from a Marine Fish, Seriola quinqueradiata.</title>
        <authorList>
            <person name="Lee M."/>
            <person name="Farooq A."/>
            <person name="Jeong J.B."/>
            <person name="Jung M.Y."/>
        </authorList>
    </citation>
    <scope>NUCLEOTIDE SEQUENCE</scope>
    <source>
        <strain evidence="4">S8</strain>
    </source>
</reference>
<dbReference type="InterPro" id="IPR055346">
    <property type="entry name" value="Fe-S_cluster_assembly_SufBD"/>
</dbReference>
<feature type="domain" description="SUF system FeS cluster assembly SufBD core" evidence="2">
    <location>
        <begin position="173"/>
        <end position="400"/>
    </location>
</feature>
<dbReference type="SUPFAM" id="SSF101960">
    <property type="entry name" value="Stabilizer of iron transporter SufD"/>
    <property type="match status" value="1"/>
</dbReference>
<dbReference type="Pfam" id="PF01458">
    <property type="entry name" value="SUFBD_core"/>
    <property type="match status" value="1"/>
</dbReference>
<reference evidence="4" key="2">
    <citation type="journal article" date="2023" name="Curr. Microbiol.">
        <title>Granulicatella seriolae sp. nov., a Novel Facultative Anaerobe Isolated from Yellowtail Marine Fish.</title>
        <authorList>
            <person name="Lee M."/>
            <person name="Choi Y.J."/>
            <person name="Farooq A."/>
            <person name="Jeong J.B."/>
            <person name="Jung M.Y."/>
        </authorList>
    </citation>
    <scope>NUCLEOTIDE SEQUENCE</scope>
    <source>
        <strain evidence="4">S8</strain>
    </source>
</reference>
<evidence type="ECO:0000313" key="4">
    <source>
        <dbReference type="EMBL" id="MCQ9209126.1"/>
    </source>
</evidence>
<dbReference type="Proteomes" id="UP001059480">
    <property type="component" value="Unassembled WGS sequence"/>
</dbReference>
<evidence type="ECO:0000313" key="5">
    <source>
        <dbReference type="Proteomes" id="UP001059480"/>
    </source>
</evidence>
<sequence>MSNEGLNKKEAIQLFSSIKEEPNWFLENRIAALNLAEALPLPLIERVKFNRWNLKSFAIGEGDSLTTDLEHDIDSSQEGGAKIVQIGAVTYWEEMAQELIDQGVIVTDFFSALQDYPDLVKDHFMTKAVHMEEDALTAYHAAMLNSGIFIYIPKNVVVKGPIEAHFVQNARIDEAFVKHVLIVADVNSSFTYVERFETVGQKENTANIMVEVIAKEGAKIHYSAVDTLGKNTDTYMNRRGYLEKDASIDWAMGIMNDGNLVADFDSELIGNGSQSKVAIVAISSGNQVQGIDTRVTNTGRNSVGHILQHGVIMDRSTLTFNGIGHILKGAKNADAQQESRVLMLSDSARGDANPILLIDENEVTAGHAASVGQVDEEQLFYLTSRGISQAEAKRLVIRGFLGAVITAIPIKSIQEELVQMIEHKLVKST</sequence>
<dbReference type="InterPro" id="IPR011542">
    <property type="entry name" value="SUF_FeS_clus_asmbl_SufD"/>
</dbReference>
<dbReference type="InterPro" id="IPR045595">
    <property type="entry name" value="SufBD_N"/>
</dbReference>
<accession>A0ABT1WKP2</accession>
<dbReference type="NCBIfam" id="TIGR01981">
    <property type="entry name" value="sufD"/>
    <property type="match status" value="1"/>
</dbReference>
<evidence type="ECO:0000256" key="1">
    <source>
        <dbReference type="ARBA" id="ARBA00043967"/>
    </source>
</evidence>
<dbReference type="EMBL" id="JANHNZ010000001">
    <property type="protein sequence ID" value="MCQ9209126.1"/>
    <property type="molecule type" value="Genomic_DNA"/>
</dbReference>
<evidence type="ECO:0000259" key="2">
    <source>
        <dbReference type="Pfam" id="PF01458"/>
    </source>
</evidence>
<comment type="caution">
    <text evidence="4">The sequence shown here is derived from an EMBL/GenBank/DDBJ whole genome shotgun (WGS) entry which is preliminary data.</text>
</comment>
<keyword evidence="5" id="KW-1185">Reference proteome</keyword>
<feature type="domain" description="SUF system FeS cluster assembly SufBD N-terminal" evidence="3">
    <location>
        <begin position="92"/>
        <end position="162"/>
    </location>
</feature>
<dbReference type="PANTHER" id="PTHR30508:SF1">
    <property type="entry name" value="UPF0051 PROTEIN ABCI8, CHLOROPLASTIC-RELATED"/>
    <property type="match status" value="1"/>
</dbReference>
<protein>
    <submittedName>
        <fullName evidence="4">Fe-S cluster assembly protein SufD</fullName>
    </submittedName>
</protein>
<evidence type="ECO:0000259" key="3">
    <source>
        <dbReference type="Pfam" id="PF19295"/>
    </source>
</evidence>
<dbReference type="InterPro" id="IPR037284">
    <property type="entry name" value="SUF_FeS_clus_asmbl_SufBD_sf"/>
</dbReference>
<organism evidence="4 5">
    <name type="scientific">Granulicatella seriolae</name>
    <dbReference type="NCBI Taxonomy" id="2967226"/>
    <lineage>
        <taxon>Bacteria</taxon>
        <taxon>Bacillati</taxon>
        <taxon>Bacillota</taxon>
        <taxon>Bacilli</taxon>
        <taxon>Lactobacillales</taxon>
        <taxon>Carnobacteriaceae</taxon>
        <taxon>Granulicatella</taxon>
    </lineage>
</organism>
<reference evidence="4" key="1">
    <citation type="submission" date="2022-07" db="EMBL/GenBank/DDBJ databases">
        <authorList>
            <person name="Jung M.-Y."/>
            <person name="Lee M."/>
        </authorList>
    </citation>
    <scope>NUCLEOTIDE SEQUENCE</scope>
    <source>
        <strain evidence="4">S8</strain>
    </source>
</reference>
<comment type="similarity">
    <text evidence="1">Belongs to the iron-sulfur cluster assembly SufBD family.</text>
</comment>
<dbReference type="Pfam" id="PF19295">
    <property type="entry name" value="SufBD_N"/>
    <property type="match status" value="1"/>
</dbReference>
<dbReference type="PANTHER" id="PTHR30508">
    <property type="entry name" value="FES CLUSTER ASSEMBLY PROTEIN SUF"/>
    <property type="match status" value="1"/>
</dbReference>
<gene>
    <name evidence="4" type="primary">sufD</name>
    <name evidence="4" type="ORF">NPA36_00910</name>
</gene>
<dbReference type="RefSeq" id="WP_256944236.1">
    <property type="nucleotide sequence ID" value="NZ_JANHNZ010000001.1"/>
</dbReference>
<proteinExistence type="inferred from homology"/>
<name>A0ABT1WKP2_9LACT</name>